<dbReference type="Pfam" id="PF13439">
    <property type="entry name" value="Glyco_transf_4"/>
    <property type="match status" value="1"/>
</dbReference>
<evidence type="ECO:0000313" key="4">
    <source>
        <dbReference type="Proteomes" id="UP000656244"/>
    </source>
</evidence>
<dbReference type="GO" id="GO:0009250">
    <property type="term" value="P:glucan biosynthetic process"/>
    <property type="evidence" value="ECO:0007669"/>
    <property type="project" value="InterPro"/>
</dbReference>
<evidence type="ECO:0000313" key="3">
    <source>
        <dbReference type="EMBL" id="MBC3759873.1"/>
    </source>
</evidence>
<feature type="domain" description="Glycosyltransferase subfamily 4-like N-terminal" evidence="2">
    <location>
        <begin position="15"/>
        <end position="185"/>
    </location>
</feature>
<proteinExistence type="predicted"/>
<comment type="caution">
    <text evidence="3">The sequence shown here is derived from an EMBL/GenBank/DDBJ whole genome shotgun (WGS) entry which is preliminary data.</text>
</comment>
<reference evidence="3" key="1">
    <citation type="submission" date="2020-08" db="EMBL/GenBank/DDBJ databases">
        <title>Hyunsoonleella sp. strain SJ7 genome sequencing and assembly.</title>
        <authorList>
            <person name="Kim I."/>
        </authorList>
    </citation>
    <scope>NUCLEOTIDE SEQUENCE</scope>
    <source>
        <strain evidence="3">SJ7</strain>
    </source>
</reference>
<dbReference type="InterPro" id="IPR001296">
    <property type="entry name" value="Glyco_trans_1"/>
</dbReference>
<dbReference type="PANTHER" id="PTHR12526:SF590">
    <property type="entry name" value="ALPHA-MALTOSE-1-PHOSPHATE SYNTHASE"/>
    <property type="match status" value="1"/>
</dbReference>
<dbReference type="PANTHER" id="PTHR12526">
    <property type="entry name" value="GLYCOSYLTRANSFERASE"/>
    <property type="match status" value="1"/>
</dbReference>
<organism evidence="3 4">
    <name type="scientific">Hyunsoonleella aquatilis</name>
    <dbReference type="NCBI Taxonomy" id="2762758"/>
    <lineage>
        <taxon>Bacteria</taxon>
        <taxon>Pseudomonadati</taxon>
        <taxon>Bacteroidota</taxon>
        <taxon>Flavobacteriia</taxon>
        <taxon>Flavobacteriales</taxon>
        <taxon>Flavobacteriaceae</taxon>
    </lineage>
</organism>
<sequence>MKALFYTREFPPYVYGGAGVHVEYLADELSKLMDLDVRCFGDQDTKNGSLSVKGFPFEDGVFADSDDKLKSVFKTLSTALHMNADAVDADVVHCHTWYSHFAGIISKLCYGTPLVITTHSLEPLRPWKREQLGRGYDASAWVEKTAIEMADALIAVSEETKEDVIKHFDVDESKVKVIYNGINLQQYVQTSETSTLDAYGVDKNKPYVLFVGRITRQKGIIHLVNAIKYIDPDTQIVLCAGAPDTKEIGQEMEDAVNVVKKTRDNVIWIDKMVTKDEIIQLYSHADVFCCPSIYEPFGIINIEAMACNTAVVASAVGGIKEVVVHGETGLLIPLEQQKVAPFEPIDPDKFARDLADGVNKVINDEALKASMAKKGRKRVEDYFDWIAIAKQTAELYKSLI</sequence>
<gene>
    <name evidence="3" type="primary">glgA</name>
    <name evidence="3" type="ORF">H7U19_15785</name>
</gene>
<dbReference type="EMBL" id="JACNMF010000006">
    <property type="protein sequence ID" value="MBC3759873.1"/>
    <property type="molecule type" value="Genomic_DNA"/>
</dbReference>
<dbReference type="GO" id="GO:0016757">
    <property type="term" value="F:glycosyltransferase activity"/>
    <property type="evidence" value="ECO:0007669"/>
    <property type="project" value="InterPro"/>
</dbReference>
<accession>A0A923HB04</accession>
<dbReference type="Pfam" id="PF00534">
    <property type="entry name" value="Glycos_transf_1"/>
    <property type="match status" value="1"/>
</dbReference>
<dbReference type="RefSeq" id="WP_186563839.1">
    <property type="nucleotide sequence ID" value="NZ_JACNMF010000006.1"/>
</dbReference>
<dbReference type="InterPro" id="IPR011875">
    <property type="entry name" value="M1P_synthase"/>
</dbReference>
<dbReference type="CDD" id="cd03801">
    <property type="entry name" value="GT4_PimA-like"/>
    <property type="match status" value="1"/>
</dbReference>
<dbReference type="InterPro" id="IPR028098">
    <property type="entry name" value="Glyco_trans_4-like_N"/>
</dbReference>
<name>A0A923HB04_9FLAO</name>
<dbReference type="AlphaFoldDB" id="A0A923HB04"/>
<dbReference type="Gene3D" id="3.40.50.2000">
    <property type="entry name" value="Glycogen Phosphorylase B"/>
    <property type="match status" value="2"/>
</dbReference>
<dbReference type="SUPFAM" id="SSF53756">
    <property type="entry name" value="UDP-Glycosyltransferase/glycogen phosphorylase"/>
    <property type="match status" value="1"/>
</dbReference>
<evidence type="ECO:0000259" key="2">
    <source>
        <dbReference type="Pfam" id="PF13439"/>
    </source>
</evidence>
<feature type="domain" description="Glycosyl transferase family 1" evidence="1">
    <location>
        <begin position="199"/>
        <end position="335"/>
    </location>
</feature>
<keyword evidence="4" id="KW-1185">Reference proteome</keyword>
<evidence type="ECO:0000259" key="1">
    <source>
        <dbReference type="Pfam" id="PF00534"/>
    </source>
</evidence>
<dbReference type="Proteomes" id="UP000656244">
    <property type="component" value="Unassembled WGS sequence"/>
</dbReference>
<dbReference type="NCBIfam" id="TIGR02149">
    <property type="entry name" value="glgA_Coryne"/>
    <property type="match status" value="1"/>
</dbReference>
<protein>
    <submittedName>
        <fullName evidence="3">Glycogen synthase</fullName>
    </submittedName>
</protein>